<dbReference type="EMBL" id="JACVVK020000407">
    <property type="protein sequence ID" value="KAK7475411.1"/>
    <property type="molecule type" value="Genomic_DNA"/>
</dbReference>
<evidence type="ECO:0000313" key="4">
    <source>
        <dbReference type="Proteomes" id="UP001519460"/>
    </source>
</evidence>
<dbReference type="Proteomes" id="UP001519460">
    <property type="component" value="Unassembled WGS sequence"/>
</dbReference>
<keyword evidence="2" id="KW-0521">NADP</keyword>
<dbReference type="FunFam" id="3.40.50.720:FF:000084">
    <property type="entry name" value="Short-chain dehydrogenase reductase"/>
    <property type="match status" value="1"/>
</dbReference>
<dbReference type="Pfam" id="PF13561">
    <property type="entry name" value="adh_short_C2"/>
    <property type="match status" value="1"/>
</dbReference>
<sequence length="230" mass="24563">MDIRFTNKRALVTGAGKGIGRGVAIALHKAGAQTHPGIETVNLDIGDWSATRQVVSNLGHFDLLVNNAGVHKMVPFLEFPEEEIDRVFAINYKAAFNIAQVVARGMVERGTGGAIVNVSSDSSPRGFQGEAAYGPSKAAMDSLTRVMALELGPKKIRVNSVQPSLTRTPIIESTYLKDKSLYEPLLNRIPLGRISEVSDVTAAILFALSDQAAMIHGTALLVDGGMNYCG</sequence>
<gene>
    <name evidence="3" type="ORF">BaRGS_00033361</name>
</gene>
<dbReference type="PRINTS" id="PR00080">
    <property type="entry name" value="SDRFAMILY"/>
</dbReference>
<dbReference type="InterPro" id="IPR036291">
    <property type="entry name" value="NAD(P)-bd_dom_sf"/>
</dbReference>
<dbReference type="InterPro" id="IPR051737">
    <property type="entry name" value="L-xylulose/Carbonyl_redctase"/>
</dbReference>
<evidence type="ECO:0008006" key="5">
    <source>
        <dbReference type="Google" id="ProtNLM"/>
    </source>
</evidence>
<accession>A0ABD0JL60</accession>
<organism evidence="3 4">
    <name type="scientific">Batillaria attramentaria</name>
    <dbReference type="NCBI Taxonomy" id="370345"/>
    <lineage>
        <taxon>Eukaryota</taxon>
        <taxon>Metazoa</taxon>
        <taxon>Spiralia</taxon>
        <taxon>Lophotrochozoa</taxon>
        <taxon>Mollusca</taxon>
        <taxon>Gastropoda</taxon>
        <taxon>Caenogastropoda</taxon>
        <taxon>Sorbeoconcha</taxon>
        <taxon>Cerithioidea</taxon>
        <taxon>Batillariidae</taxon>
        <taxon>Batillaria</taxon>
    </lineage>
</organism>
<dbReference type="PRINTS" id="PR00081">
    <property type="entry name" value="GDHRDH"/>
</dbReference>
<evidence type="ECO:0000313" key="3">
    <source>
        <dbReference type="EMBL" id="KAK7475411.1"/>
    </source>
</evidence>
<dbReference type="PANTHER" id="PTHR44252">
    <property type="entry name" value="D-ERYTHRULOSE REDUCTASE"/>
    <property type="match status" value="1"/>
</dbReference>
<evidence type="ECO:0000256" key="2">
    <source>
        <dbReference type="ARBA" id="ARBA00022857"/>
    </source>
</evidence>
<reference evidence="3 4" key="1">
    <citation type="journal article" date="2023" name="Sci. Data">
        <title>Genome assembly of the Korean intertidal mud-creeper Batillaria attramentaria.</title>
        <authorList>
            <person name="Patra A.K."/>
            <person name="Ho P.T."/>
            <person name="Jun S."/>
            <person name="Lee S.J."/>
            <person name="Kim Y."/>
            <person name="Won Y.J."/>
        </authorList>
    </citation>
    <scope>NUCLEOTIDE SEQUENCE [LARGE SCALE GENOMIC DNA]</scope>
    <source>
        <strain evidence="3">Wonlab-2016</strain>
    </source>
</reference>
<dbReference type="SUPFAM" id="SSF51735">
    <property type="entry name" value="NAD(P)-binding Rossmann-fold domains"/>
    <property type="match status" value="1"/>
</dbReference>
<name>A0ABD0JL60_9CAEN</name>
<evidence type="ECO:0000256" key="1">
    <source>
        <dbReference type="ARBA" id="ARBA00006484"/>
    </source>
</evidence>
<dbReference type="Gene3D" id="3.40.50.720">
    <property type="entry name" value="NAD(P)-binding Rossmann-like Domain"/>
    <property type="match status" value="1"/>
</dbReference>
<keyword evidence="4" id="KW-1185">Reference proteome</keyword>
<dbReference type="AlphaFoldDB" id="A0ABD0JL60"/>
<dbReference type="PANTHER" id="PTHR44252:SF3">
    <property type="entry name" value="D-ERYTHRULOSE REDUCTASE-RELATED"/>
    <property type="match status" value="1"/>
</dbReference>
<protein>
    <recommendedName>
        <fullName evidence="5">L-xylulose reductase</fullName>
    </recommendedName>
</protein>
<comment type="similarity">
    <text evidence="1">Belongs to the short-chain dehydrogenases/reductases (SDR) family.</text>
</comment>
<proteinExistence type="inferred from homology"/>
<comment type="caution">
    <text evidence="3">The sequence shown here is derived from an EMBL/GenBank/DDBJ whole genome shotgun (WGS) entry which is preliminary data.</text>
</comment>
<dbReference type="InterPro" id="IPR002347">
    <property type="entry name" value="SDR_fam"/>
</dbReference>